<evidence type="ECO:0000256" key="5">
    <source>
        <dbReference type="ARBA" id="ARBA00013170"/>
    </source>
</evidence>
<evidence type="ECO:0000256" key="2">
    <source>
        <dbReference type="ARBA" id="ARBA00004141"/>
    </source>
</evidence>
<evidence type="ECO:0000256" key="13">
    <source>
        <dbReference type="ARBA" id="ARBA00023209"/>
    </source>
</evidence>
<keyword evidence="10 18" id="KW-1133">Transmembrane helix</keyword>
<keyword evidence="8 17" id="KW-0808">Transferase</keyword>
<comment type="function">
    <text evidence="1">This protein catalyzes the committed step to the synthesis of the acidic phospholipids.</text>
</comment>
<evidence type="ECO:0000256" key="7">
    <source>
        <dbReference type="ARBA" id="ARBA00022516"/>
    </source>
</evidence>
<dbReference type="PANTHER" id="PTHR14269">
    <property type="entry name" value="CDP-DIACYLGLYCEROL--GLYCEROL-3-PHOSPHATE 3-PHOSPHATIDYLTRANSFERASE-RELATED"/>
    <property type="match status" value="1"/>
</dbReference>
<evidence type="ECO:0000256" key="12">
    <source>
        <dbReference type="ARBA" id="ARBA00023136"/>
    </source>
</evidence>
<proteinExistence type="inferred from homology"/>
<keyword evidence="7" id="KW-0444">Lipid biosynthesis</keyword>
<keyword evidence="9 18" id="KW-0812">Transmembrane</keyword>
<dbReference type="PANTHER" id="PTHR14269:SF62">
    <property type="entry name" value="CDP-DIACYLGLYCEROL--GLYCEROL-3-PHOSPHATE 3-PHOSPHATIDYLTRANSFERASE 1, CHLOROPLASTIC"/>
    <property type="match status" value="1"/>
</dbReference>
<dbReference type="Proteomes" id="UP000824094">
    <property type="component" value="Unassembled WGS sequence"/>
</dbReference>
<evidence type="ECO:0000256" key="11">
    <source>
        <dbReference type="ARBA" id="ARBA00023098"/>
    </source>
</evidence>
<dbReference type="Gene3D" id="1.20.120.1760">
    <property type="match status" value="1"/>
</dbReference>
<dbReference type="InterPro" id="IPR000462">
    <property type="entry name" value="CDP-OH_P_trans"/>
</dbReference>
<comment type="pathway">
    <text evidence="3">Phospholipid metabolism; phosphatidylglycerol biosynthesis; phosphatidylglycerol from CDP-diacylglycerol: step 1/2.</text>
</comment>
<dbReference type="InterPro" id="IPR050324">
    <property type="entry name" value="CDP-alcohol_PTase-I"/>
</dbReference>
<evidence type="ECO:0000256" key="9">
    <source>
        <dbReference type="ARBA" id="ARBA00022692"/>
    </source>
</evidence>
<evidence type="ECO:0000256" key="3">
    <source>
        <dbReference type="ARBA" id="ARBA00005042"/>
    </source>
</evidence>
<dbReference type="EMBL" id="DVNF01000127">
    <property type="protein sequence ID" value="HIU60586.1"/>
    <property type="molecule type" value="Genomic_DNA"/>
</dbReference>
<comment type="similarity">
    <text evidence="4 17">Belongs to the CDP-alcohol phosphatidyltransferase class-I family.</text>
</comment>
<feature type="transmembrane region" description="Helical" evidence="18">
    <location>
        <begin position="162"/>
        <end position="183"/>
    </location>
</feature>
<comment type="subcellular location">
    <subcellularLocation>
        <location evidence="2">Membrane</location>
        <topology evidence="2">Multi-pass membrane protein</topology>
    </subcellularLocation>
</comment>
<reference evidence="19" key="2">
    <citation type="journal article" date="2021" name="PeerJ">
        <title>Extensive microbial diversity within the chicken gut microbiome revealed by metagenomics and culture.</title>
        <authorList>
            <person name="Gilroy R."/>
            <person name="Ravi A."/>
            <person name="Getino M."/>
            <person name="Pursley I."/>
            <person name="Horton D.L."/>
            <person name="Alikhan N.F."/>
            <person name="Baker D."/>
            <person name="Gharbi K."/>
            <person name="Hall N."/>
            <person name="Watson M."/>
            <person name="Adriaenssens E.M."/>
            <person name="Foster-Nyarko E."/>
            <person name="Jarju S."/>
            <person name="Secka A."/>
            <person name="Antonio M."/>
            <person name="Oren A."/>
            <person name="Chaudhuri R.R."/>
            <person name="La Ragione R."/>
            <person name="Hildebrand F."/>
            <person name="Pallen M.J."/>
        </authorList>
    </citation>
    <scope>NUCLEOTIDE SEQUENCE</scope>
    <source>
        <strain evidence="19">18911</strain>
    </source>
</reference>
<dbReference type="InterPro" id="IPR048254">
    <property type="entry name" value="CDP_ALCOHOL_P_TRANSF_CS"/>
</dbReference>
<evidence type="ECO:0000256" key="1">
    <source>
        <dbReference type="ARBA" id="ARBA00003973"/>
    </source>
</evidence>
<evidence type="ECO:0000256" key="15">
    <source>
        <dbReference type="ARBA" id="ARBA00048586"/>
    </source>
</evidence>
<evidence type="ECO:0000256" key="10">
    <source>
        <dbReference type="ARBA" id="ARBA00022989"/>
    </source>
</evidence>
<keyword evidence="11" id="KW-0443">Lipid metabolism</keyword>
<comment type="caution">
    <text evidence="19">The sequence shown here is derived from an EMBL/GenBank/DDBJ whole genome shotgun (WGS) entry which is preliminary data.</text>
</comment>
<evidence type="ECO:0000256" key="18">
    <source>
        <dbReference type="SAM" id="Phobius"/>
    </source>
</evidence>
<keyword evidence="12 18" id="KW-0472">Membrane</keyword>
<reference evidence="19" key="1">
    <citation type="submission" date="2020-10" db="EMBL/GenBank/DDBJ databases">
        <authorList>
            <person name="Gilroy R."/>
        </authorList>
    </citation>
    <scope>NUCLEOTIDE SEQUENCE</scope>
    <source>
        <strain evidence="19">18911</strain>
    </source>
</reference>
<feature type="transmembrane region" description="Helical" evidence="18">
    <location>
        <begin position="138"/>
        <end position="156"/>
    </location>
</feature>
<keyword evidence="14" id="KW-1208">Phospholipid metabolism</keyword>
<sequence length="193" mass="21538">MKELLKHFWTIPNMMTLFRIICVPFIMWCTIDPMTYLSVGAYELPIIGLIILVVAAGSDVIDGYIARHFNQGSQIGEMIDPLADKIMHCATILGLVIISYVHWAFILVLLLKEATMVVGGIFMAGDSKNIKANYMGKVASATISVAIIMSFFHPFWAEKVAYLDWIVLGIGLVLTYIAFFNYLKQAIVIIKGI</sequence>
<evidence type="ECO:0000313" key="20">
    <source>
        <dbReference type="Proteomes" id="UP000824094"/>
    </source>
</evidence>
<evidence type="ECO:0000256" key="17">
    <source>
        <dbReference type="RuleBase" id="RU003750"/>
    </source>
</evidence>
<dbReference type="Pfam" id="PF01066">
    <property type="entry name" value="CDP-OH_P_transf"/>
    <property type="match status" value="1"/>
</dbReference>
<evidence type="ECO:0000256" key="6">
    <source>
        <dbReference type="ARBA" id="ARBA00014944"/>
    </source>
</evidence>
<organism evidence="19 20">
    <name type="scientific">Candidatus Stercoripulliclostridium merdigallinarum</name>
    <dbReference type="NCBI Taxonomy" id="2840951"/>
    <lineage>
        <taxon>Bacteria</taxon>
        <taxon>Bacillati</taxon>
        <taxon>Bacillota</taxon>
        <taxon>Clostridia</taxon>
        <taxon>Eubacteriales</taxon>
        <taxon>Candidatus Stercoripulliclostridium</taxon>
    </lineage>
</organism>
<gene>
    <name evidence="19" type="primary">pgsA</name>
    <name evidence="19" type="ORF">IAB05_04285</name>
</gene>
<evidence type="ECO:0000256" key="14">
    <source>
        <dbReference type="ARBA" id="ARBA00023264"/>
    </source>
</evidence>
<name>A0A9D1MI65_9FIRM</name>
<dbReference type="PIRSF" id="PIRSF000847">
    <property type="entry name" value="Phos_ph_gly_syn"/>
    <property type="match status" value="1"/>
</dbReference>
<dbReference type="PROSITE" id="PS00379">
    <property type="entry name" value="CDP_ALCOHOL_P_TRANSF"/>
    <property type="match status" value="1"/>
</dbReference>
<protein>
    <recommendedName>
        <fullName evidence="6 16">CDP-diacylglycerol--glycerol-3-phosphate 3-phosphatidyltransferase</fullName>
        <ecNumber evidence="5 16">2.7.8.5</ecNumber>
    </recommendedName>
</protein>
<evidence type="ECO:0000256" key="16">
    <source>
        <dbReference type="NCBIfam" id="TIGR00560"/>
    </source>
</evidence>
<feature type="transmembrane region" description="Helical" evidence="18">
    <location>
        <begin position="86"/>
        <end position="103"/>
    </location>
</feature>
<dbReference type="AlphaFoldDB" id="A0A9D1MI65"/>
<evidence type="ECO:0000256" key="8">
    <source>
        <dbReference type="ARBA" id="ARBA00022679"/>
    </source>
</evidence>
<dbReference type="EC" id="2.7.8.5" evidence="5 16"/>
<keyword evidence="13" id="KW-0594">Phospholipid biosynthesis</keyword>
<dbReference type="GO" id="GO:0046474">
    <property type="term" value="P:glycerophospholipid biosynthetic process"/>
    <property type="evidence" value="ECO:0007669"/>
    <property type="project" value="TreeGrafter"/>
</dbReference>
<dbReference type="GO" id="GO:0016020">
    <property type="term" value="C:membrane"/>
    <property type="evidence" value="ECO:0007669"/>
    <property type="project" value="UniProtKB-SubCell"/>
</dbReference>
<dbReference type="InterPro" id="IPR043130">
    <property type="entry name" value="CDP-OH_PTrfase_TM_dom"/>
</dbReference>
<evidence type="ECO:0000256" key="4">
    <source>
        <dbReference type="ARBA" id="ARBA00010441"/>
    </source>
</evidence>
<dbReference type="NCBIfam" id="TIGR00560">
    <property type="entry name" value="pgsA"/>
    <property type="match status" value="1"/>
</dbReference>
<dbReference type="GO" id="GO:0008444">
    <property type="term" value="F:CDP-diacylglycerol-glycerol-3-phosphate 3-phosphatidyltransferase activity"/>
    <property type="evidence" value="ECO:0007669"/>
    <property type="project" value="UniProtKB-UniRule"/>
</dbReference>
<comment type="catalytic activity">
    <reaction evidence="15">
        <text>a CDP-1,2-diacyl-sn-glycerol + sn-glycerol 3-phosphate = a 1,2-diacyl-sn-glycero-3-phospho-(1'-sn-glycero-3'-phosphate) + CMP + H(+)</text>
        <dbReference type="Rhea" id="RHEA:12593"/>
        <dbReference type="ChEBI" id="CHEBI:15378"/>
        <dbReference type="ChEBI" id="CHEBI:57597"/>
        <dbReference type="ChEBI" id="CHEBI:58332"/>
        <dbReference type="ChEBI" id="CHEBI:60110"/>
        <dbReference type="ChEBI" id="CHEBI:60377"/>
        <dbReference type="EC" id="2.7.8.5"/>
    </reaction>
</comment>
<evidence type="ECO:0000313" key="19">
    <source>
        <dbReference type="EMBL" id="HIU60586.1"/>
    </source>
</evidence>
<feature type="non-terminal residue" evidence="19">
    <location>
        <position position="193"/>
    </location>
</feature>
<feature type="transmembrane region" description="Helical" evidence="18">
    <location>
        <begin position="20"/>
        <end position="39"/>
    </location>
</feature>
<dbReference type="InterPro" id="IPR004570">
    <property type="entry name" value="Phosphatidylglycerol_P_synth"/>
</dbReference>
<accession>A0A9D1MI65</accession>
<feature type="transmembrane region" description="Helical" evidence="18">
    <location>
        <begin position="45"/>
        <end position="65"/>
    </location>
</feature>